<evidence type="ECO:0000256" key="3">
    <source>
        <dbReference type="SAM" id="MobiDB-lite"/>
    </source>
</evidence>
<dbReference type="InterPro" id="IPR011004">
    <property type="entry name" value="Trimer_LpxA-like_sf"/>
</dbReference>
<dbReference type="EMBL" id="JABCJJ010000035">
    <property type="protein sequence ID" value="NMR21436.1"/>
    <property type="molecule type" value="Genomic_DNA"/>
</dbReference>
<sequence length="224" mass="22688">MAASGQLLLVAASGLAREVLALVRAGGAHEVTGFLDDDVTRRGTSVDGVPVLGGLEEVKHHPDAAVLLCVGRGAGRERLAARLADLGVDEDRYATVVHPGVDVPVGCSVGSGSILLAGVVLTAAVRVGRHVVVMPNATLTHDDVLEDFSTVCAGVALGGGVHVGRAAYLGMAASVRERVVVGAGATLGMGGVLLTDMPDGETWAGVPARPIHGPDDRSERQTST</sequence>
<dbReference type="InterPro" id="IPR020019">
    <property type="entry name" value="AcTrfase_PglD-like"/>
</dbReference>
<dbReference type="NCBIfam" id="TIGR03570">
    <property type="entry name" value="NeuD_NnaD"/>
    <property type="match status" value="1"/>
</dbReference>
<feature type="binding site" evidence="2">
    <location>
        <position position="71"/>
    </location>
    <ligand>
        <name>substrate</name>
    </ligand>
</feature>
<feature type="domain" description="PglD N-terminal" evidence="4">
    <location>
        <begin position="6"/>
        <end position="83"/>
    </location>
</feature>
<keyword evidence="5" id="KW-0808">Transferase</keyword>
<dbReference type="PANTHER" id="PTHR43300:SF7">
    <property type="entry name" value="UDP-N-ACETYLBACILLOSAMINE N-ACETYLTRANSFERASE"/>
    <property type="match status" value="1"/>
</dbReference>
<dbReference type="Proteomes" id="UP000562124">
    <property type="component" value="Unassembled WGS sequence"/>
</dbReference>
<dbReference type="InterPro" id="IPR041561">
    <property type="entry name" value="PglD_N"/>
</dbReference>
<dbReference type="GO" id="GO:0016740">
    <property type="term" value="F:transferase activity"/>
    <property type="evidence" value="ECO:0007669"/>
    <property type="project" value="UniProtKB-KW"/>
</dbReference>
<dbReference type="AlphaFoldDB" id="A0A7Y0QHQ5"/>
<feature type="compositionally biased region" description="Basic and acidic residues" evidence="3">
    <location>
        <begin position="212"/>
        <end position="224"/>
    </location>
</feature>
<dbReference type="Gene3D" id="2.160.10.10">
    <property type="entry name" value="Hexapeptide repeat proteins"/>
    <property type="match status" value="1"/>
</dbReference>
<evidence type="ECO:0000313" key="5">
    <source>
        <dbReference type="EMBL" id="NMR21436.1"/>
    </source>
</evidence>
<feature type="site" description="Increases basicity of active site His" evidence="1">
    <location>
        <position position="142"/>
    </location>
</feature>
<protein>
    <submittedName>
        <fullName evidence="5">Acetyltransferase</fullName>
    </submittedName>
</protein>
<keyword evidence="6" id="KW-1185">Reference proteome</keyword>
<name>A0A7Y0QHQ5_CELFI</name>
<reference evidence="5 6" key="1">
    <citation type="submission" date="2020-04" db="EMBL/GenBank/DDBJ databases">
        <title>Sequencing and Assembly of C. fimi.</title>
        <authorList>
            <person name="Ramsey A.R."/>
        </authorList>
    </citation>
    <scope>NUCLEOTIDE SEQUENCE [LARGE SCALE GENOMIC DNA]</scope>
    <source>
        <strain evidence="5 6">SB</strain>
    </source>
</reference>
<dbReference type="Gene3D" id="3.40.50.20">
    <property type="match status" value="1"/>
</dbReference>
<dbReference type="Pfam" id="PF17836">
    <property type="entry name" value="PglD_N"/>
    <property type="match status" value="1"/>
</dbReference>
<evidence type="ECO:0000313" key="6">
    <source>
        <dbReference type="Proteomes" id="UP000562124"/>
    </source>
</evidence>
<feature type="active site" description="Proton acceptor" evidence="1">
    <location>
        <position position="141"/>
    </location>
</feature>
<accession>A0A7Y0QHQ5</accession>
<gene>
    <name evidence="5" type="ORF">HIR71_14640</name>
</gene>
<dbReference type="PANTHER" id="PTHR43300">
    <property type="entry name" value="ACETYLTRANSFERASE"/>
    <property type="match status" value="1"/>
</dbReference>
<organism evidence="5 6">
    <name type="scientific">Cellulomonas fimi</name>
    <dbReference type="NCBI Taxonomy" id="1708"/>
    <lineage>
        <taxon>Bacteria</taxon>
        <taxon>Bacillati</taxon>
        <taxon>Actinomycetota</taxon>
        <taxon>Actinomycetes</taxon>
        <taxon>Micrococcales</taxon>
        <taxon>Cellulomonadaceae</taxon>
        <taxon>Cellulomonas</taxon>
    </lineage>
</organism>
<feature type="region of interest" description="Disordered" evidence="3">
    <location>
        <begin position="205"/>
        <end position="224"/>
    </location>
</feature>
<dbReference type="CDD" id="cd03360">
    <property type="entry name" value="LbH_AT_putative"/>
    <property type="match status" value="1"/>
</dbReference>
<dbReference type="InterPro" id="IPR050179">
    <property type="entry name" value="Trans_hexapeptide_repeat"/>
</dbReference>
<evidence type="ECO:0000259" key="4">
    <source>
        <dbReference type="Pfam" id="PF17836"/>
    </source>
</evidence>
<evidence type="ECO:0000256" key="2">
    <source>
        <dbReference type="PIRSR" id="PIRSR620019-2"/>
    </source>
</evidence>
<comment type="caution">
    <text evidence="5">The sequence shown here is derived from an EMBL/GenBank/DDBJ whole genome shotgun (WGS) entry which is preliminary data.</text>
</comment>
<evidence type="ECO:0000256" key="1">
    <source>
        <dbReference type="PIRSR" id="PIRSR620019-1"/>
    </source>
</evidence>
<dbReference type="RefSeq" id="WP_169325810.1">
    <property type="nucleotide sequence ID" value="NZ_JABCJJ010000035.1"/>
</dbReference>
<proteinExistence type="predicted"/>
<dbReference type="SUPFAM" id="SSF51161">
    <property type="entry name" value="Trimeric LpxA-like enzymes"/>
    <property type="match status" value="1"/>
</dbReference>